<dbReference type="PANTHER" id="PTHR35271:SF1">
    <property type="entry name" value="ABC TRANSPORTER, SUBSTRATE-BINDING LIPOPROTEIN"/>
    <property type="match status" value="1"/>
</dbReference>
<dbReference type="AlphaFoldDB" id="A0A6B9FIL5"/>
<dbReference type="EMBL" id="CP043538">
    <property type="protein sequence ID" value="QGY02383.1"/>
    <property type="molecule type" value="Genomic_DNA"/>
</dbReference>
<evidence type="ECO:0000313" key="2">
    <source>
        <dbReference type="Proteomes" id="UP000012488"/>
    </source>
</evidence>
<name>A0A6B9FIL5_9HYPH</name>
<dbReference type="OrthoDB" id="1680494at2"/>
<dbReference type="Pfam" id="PF04392">
    <property type="entry name" value="ABC_sub_bind"/>
    <property type="match status" value="1"/>
</dbReference>
<sequence>MRRRDVIAGLGGAAAWPAAGRAQAGGQRRLGILLVYGATHPDTPVIVETLKESLRRTGWIWGENLAVDLRFGDGDADRMRRETDAILAGKPDVVLAQGVVGATALQQATKTTPIVFMMLQDPVGAGFVSSLAHPGGNLTGVTNFDFTLVGKWLQLLKELSPSVTRALALINPDYPARLAGYAVELARIAPELGLVAQIAGVHDAAEIEQAVTAFAREPHGGLIVLPDAVTGVYGAQIIALAASCQLPAVYAYAAQVRMGGLAAYTTSVVQDVQRAAGYLDRILRGAAAGNLPVQASDRFLTVINLHTAAALKLTISPSLLAKADELVD</sequence>
<dbReference type="PANTHER" id="PTHR35271">
    <property type="entry name" value="ABC TRANSPORTER, SUBSTRATE-BINDING LIPOPROTEIN-RELATED"/>
    <property type="match status" value="1"/>
</dbReference>
<organism evidence="1 2">
    <name type="scientific">Methylobacterium mesophilicum SR1.6/6</name>
    <dbReference type="NCBI Taxonomy" id="908290"/>
    <lineage>
        <taxon>Bacteria</taxon>
        <taxon>Pseudomonadati</taxon>
        <taxon>Pseudomonadota</taxon>
        <taxon>Alphaproteobacteria</taxon>
        <taxon>Hyphomicrobiales</taxon>
        <taxon>Methylobacteriaceae</taxon>
        <taxon>Methylobacterium</taxon>
    </lineage>
</organism>
<dbReference type="KEGG" id="mmes:MMSR116_11230"/>
<reference evidence="1 2" key="2">
    <citation type="journal article" date="2013" name="Genome Announc.">
        <title>Draft Genome Sequence of Methylobacterium mesophilicum Strain SR1.6/6, Isolated from Citrus sinensis.</title>
        <authorList>
            <person name="Marinho Almeida D."/>
            <person name="Dini-Andreote F."/>
            <person name="Camargo Neves A.A."/>
            <person name="Juca Ramos R.T."/>
            <person name="Andreote F.D."/>
            <person name="Carneiro A.R."/>
            <person name="Oliveira de Souza Lima A."/>
            <person name="Caracciolo Gomes de Sa P.H."/>
            <person name="Ribeiro Barbosa M.S."/>
            <person name="Araujo W.L."/>
            <person name="Silva A."/>
        </authorList>
    </citation>
    <scope>NUCLEOTIDE SEQUENCE [LARGE SCALE GENOMIC DNA]</scope>
    <source>
        <strain evidence="1 2">SR1.6/6</strain>
    </source>
</reference>
<protein>
    <submittedName>
        <fullName evidence="1">ABC transporter substrate-binding protein</fullName>
    </submittedName>
</protein>
<dbReference type="RefSeq" id="WP_010683105.1">
    <property type="nucleotide sequence ID" value="NZ_CP043538.1"/>
</dbReference>
<reference evidence="1 2" key="1">
    <citation type="journal article" date="2012" name="Genet. Mol. Biol.">
        <title>Analysis of 16S rRNA and mxaF genes revealing insights into Methylobacterium niche-specific plant association.</title>
        <authorList>
            <person name="Dourado M.N."/>
            <person name="Andreote F.D."/>
            <person name="Dini-Andreote F."/>
            <person name="Conti R."/>
            <person name="Araujo J.M."/>
            <person name="Araujo W.L."/>
        </authorList>
    </citation>
    <scope>NUCLEOTIDE SEQUENCE [LARGE SCALE GENOMIC DNA]</scope>
    <source>
        <strain evidence="1 2">SR1.6/6</strain>
    </source>
</reference>
<evidence type="ECO:0000313" key="1">
    <source>
        <dbReference type="EMBL" id="QGY02383.1"/>
    </source>
</evidence>
<accession>A0A6B9FIL5</accession>
<gene>
    <name evidence="1" type="ORF">MMSR116_11230</name>
</gene>
<proteinExistence type="predicted"/>
<dbReference type="Proteomes" id="UP000012488">
    <property type="component" value="Chromosome"/>
</dbReference>
<dbReference type="Gene3D" id="3.40.50.2300">
    <property type="match status" value="2"/>
</dbReference>
<dbReference type="CDD" id="cd06325">
    <property type="entry name" value="PBP1_ABC_unchar_transporter"/>
    <property type="match status" value="1"/>
</dbReference>
<dbReference type="InterPro" id="IPR007487">
    <property type="entry name" value="ABC_transpt-TYRBP-like"/>
</dbReference>